<feature type="signal peptide" evidence="6">
    <location>
        <begin position="1"/>
        <end position="18"/>
    </location>
</feature>
<dbReference type="GO" id="GO:0005199">
    <property type="term" value="F:structural constituent of cell wall"/>
    <property type="evidence" value="ECO:0007669"/>
    <property type="project" value="InterPro"/>
</dbReference>
<evidence type="ECO:0000256" key="4">
    <source>
        <dbReference type="ARBA" id="ARBA00022525"/>
    </source>
</evidence>
<proteinExistence type="inferred from homology"/>
<dbReference type="OrthoDB" id="4225815at2759"/>
<evidence type="ECO:0000256" key="5">
    <source>
        <dbReference type="ARBA" id="ARBA00023157"/>
    </source>
</evidence>
<gene>
    <name evidence="7" type="ORF">BDV98DRAFT_172692</name>
</gene>
<name>A0A5C3QGF6_9AGAR</name>
<dbReference type="Proteomes" id="UP000305067">
    <property type="component" value="Unassembled WGS sequence"/>
</dbReference>
<keyword evidence="6" id="KW-0732">Signal</keyword>
<keyword evidence="5 6" id="KW-1015">Disulfide bond</keyword>
<dbReference type="EMBL" id="ML178833">
    <property type="protein sequence ID" value="TFK99570.1"/>
    <property type="molecule type" value="Genomic_DNA"/>
</dbReference>
<organism evidence="7 8">
    <name type="scientific">Pterulicium gracile</name>
    <dbReference type="NCBI Taxonomy" id="1884261"/>
    <lineage>
        <taxon>Eukaryota</taxon>
        <taxon>Fungi</taxon>
        <taxon>Dikarya</taxon>
        <taxon>Basidiomycota</taxon>
        <taxon>Agaricomycotina</taxon>
        <taxon>Agaricomycetes</taxon>
        <taxon>Agaricomycetidae</taxon>
        <taxon>Agaricales</taxon>
        <taxon>Pleurotineae</taxon>
        <taxon>Pterulaceae</taxon>
        <taxon>Pterulicium</taxon>
    </lineage>
</organism>
<evidence type="ECO:0000313" key="7">
    <source>
        <dbReference type="EMBL" id="TFK99570.1"/>
    </source>
</evidence>
<protein>
    <recommendedName>
        <fullName evidence="6">Hydrophobin</fullName>
    </recommendedName>
</protein>
<evidence type="ECO:0000256" key="6">
    <source>
        <dbReference type="RuleBase" id="RU365009"/>
    </source>
</evidence>
<evidence type="ECO:0000313" key="8">
    <source>
        <dbReference type="Proteomes" id="UP000305067"/>
    </source>
</evidence>
<evidence type="ECO:0000256" key="3">
    <source>
        <dbReference type="ARBA" id="ARBA00022512"/>
    </source>
</evidence>
<comment type="similarity">
    <text evidence="2 6">Belongs to the fungal hydrophobin family.</text>
</comment>
<reference evidence="7 8" key="1">
    <citation type="journal article" date="2019" name="Nat. Ecol. Evol.">
        <title>Megaphylogeny resolves global patterns of mushroom evolution.</title>
        <authorList>
            <person name="Varga T."/>
            <person name="Krizsan K."/>
            <person name="Foldi C."/>
            <person name="Dima B."/>
            <person name="Sanchez-Garcia M."/>
            <person name="Sanchez-Ramirez S."/>
            <person name="Szollosi G.J."/>
            <person name="Szarkandi J.G."/>
            <person name="Papp V."/>
            <person name="Albert L."/>
            <person name="Andreopoulos W."/>
            <person name="Angelini C."/>
            <person name="Antonin V."/>
            <person name="Barry K.W."/>
            <person name="Bougher N.L."/>
            <person name="Buchanan P."/>
            <person name="Buyck B."/>
            <person name="Bense V."/>
            <person name="Catcheside P."/>
            <person name="Chovatia M."/>
            <person name="Cooper J."/>
            <person name="Damon W."/>
            <person name="Desjardin D."/>
            <person name="Finy P."/>
            <person name="Geml J."/>
            <person name="Haridas S."/>
            <person name="Hughes K."/>
            <person name="Justo A."/>
            <person name="Karasinski D."/>
            <person name="Kautmanova I."/>
            <person name="Kiss B."/>
            <person name="Kocsube S."/>
            <person name="Kotiranta H."/>
            <person name="LaButti K.M."/>
            <person name="Lechner B.E."/>
            <person name="Liimatainen K."/>
            <person name="Lipzen A."/>
            <person name="Lukacs Z."/>
            <person name="Mihaltcheva S."/>
            <person name="Morgado L.N."/>
            <person name="Niskanen T."/>
            <person name="Noordeloos M.E."/>
            <person name="Ohm R.A."/>
            <person name="Ortiz-Santana B."/>
            <person name="Ovrebo C."/>
            <person name="Racz N."/>
            <person name="Riley R."/>
            <person name="Savchenko A."/>
            <person name="Shiryaev A."/>
            <person name="Soop K."/>
            <person name="Spirin V."/>
            <person name="Szebenyi C."/>
            <person name="Tomsovsky M."/>
            <person name="Tulloss R.E."/>
            <person name="Uehling J."/>
            <person name="Grigoriev I.V."/>
            <person name="Vagvolgyi C."/>
            <person name="Papp T."/>
            <person name="Martin F.M."/>
            <person name="Miettinen O."/>
            <person name="Hibbett D.S."/>
            <person name="Nagy L.G."/>
        </authorList>
    </citation>
    <scope>NUCLEOTIDE SEQUENCE [LARGE SCALE GENOMIC DNA]</scope>
    <source>
        <strain evidence="7 8">CBS 309.79</strain>
    </source>
</reference>
<dbReference type="AlphaFoldDB" id="A0A5C3QGF6"/>
<sequence length="118" mass="11984">MFTIIFAVAAFFTSAVVAVPTYGPSSSSSVSTSVTNAPQVNECNYTGGNVCCNSLDYDQGAISESLLSVINVPIDAKLLVGHGCSPFIGIAEGVCNAQSACCEKTYSGIGINCNSVAA</sequence>
<dbReference type="GO" id="GO:0009277">
    <property type="term" value="C:fungal-type cell wall"/>
    <property type="evidence" value="ECO:0007669"/>
    <property type="project" value="InterPro"/>
</dbReference>
<feature type="chain" id="PRO_5041012557" description="Hydrophobin" evidence="6">
    <location>
        <begin position="19"/>
        <end position="118"/>
    </location>
</feature>
<evidence type="ECO:0000256" key="2">
    <source>
        <dbReference type="ARBA" id="ARBA00010446"/>
    </source>
</evidence>
<dbReference type="CDD" id="cd23507">
    <property type="entry name" value="hydrophobin_I"/>
    <property type="match status" value="1"/>
</dbReference>
<evidence type="ECO:0000256" key="1">
    <source>
        <dbReference type="ARBA" id="ARBA00004191"/>
    </source>
</evidence>
<keyword evidence="8" id="KW-1185">Reference proteome</keyword>
<keyword evidence="3 6" id="KW-0134">Cell wall</keyword>
<accession>A0A5C3QGF6</accession>
<dbReference type="Pfam" id="PF01185">
    <property type="entry name" value="Hydrophobin"/>
    <property type="match status" value="1"/>
</dbReference>
<comment type="subcellular location">
    <subcellularLocation>
        <location evidence="1 6">Secreted</location>
        <location evidence="1 6">Cell wall</location>
    </subcellularLocation>
</comment>
<dbReference type="InterPro" id="IPR001338">
    <property type="entry name" value="Class_I_Hydrophobin"/>
</dbReference>
<keyword evidence="4 6" id="KW-0964">Secreted</keyword>
<dbReference type="SMART" id="SM00075">
    <property type="entry name" value="HYDRO"/>
    <property type="match status" value="1"/>
</dbReference>